<evidence type="ECO:0000313" key="1">
    <source>
        <dbReference type="EMBL" id="BCN92832.1"/>
    </source>
</evidence>
<sequence>MNIMFAFDITLDVPNTYKSNKNNWLCLFSVVFSDEFEFIEVYLYFVGANVFLNGAI</sequence>
<gene>
    <name evidence="1" type="ORF">THMIRHAM_06170</name>
</gene>
<name>A0ABM7MBW7_9GAMM</name>
<dbReference type="EMBL" id="AP024202">
    <property type="protein sequence ID" value="BCN92832.1"/>
    <property type="molecule type" value="Genomic_DNA"/>
</dbReference>
<keyword evidence="2" id="KW-1185">Reference proteome</keyword>
<dbReference type="Proteomes" id="UP001054820">
    <property type="component" value="Chromosome"/>
</dbReference>
<accession>A0ABM7MBW7</accession>
<evidence type="ECO:0000313" key="2">
    <source>
        <dbReference type="Proteomes" id="UP001054820"/>
    </source>
</evidence>
<reference evidence="1" key="1">
    <citation type="journal article" date="2022" name="Arch. Microbiol.">
        <title>Thiomicrorhabdus immobilis sp. nov., a mesophilic sulfur-oxidizing bacterium isolated from sediment of a brackish lake in northern Japan.</title>
        <authorList>
            <person name="Kojima H."/>
            <person name="Mochizuki J."/>
            <person name="Kanda M."/>
            <person name="Watanabe T."/>
            <person name="Fukui M."/>
        </authorList>
    </citation>
    <scope>NUCLEOTIDE SEQUENCE</scope>
    <source>
        <strain evidence="1">Am19</strain>
    </source>
</reference>
<organism evidence="1 2">
    <name type="scientific">Thiomicrorhabdus immobilis</name>
    <dbReference type="NCBI Taxonomy" id="2791037"/>
    <lineage>
        <taxon>Bacteria</taxon>
        <taxon>Pseudomonadati</taxon>
        <taxon>Pseudomonadota</taxon>
        <taxon>Gammaproteobacteria</taxon>
        <taxon>Thiotrichales</taxon>
        <taxon>Piscirickettsiaceae</taxon>
        <taxon>Thiomicrorhabdus</taxon>
    </lineage>
</organism>
<proteinExistence type="predicted"/>
<protein>
    <submittedName>
        <fullName evidence="1">Uncharacterized protein</fullName>
    </submittedName>
</protein>